<dbReference type="Proteomes" id="UP000509742">
    <property type="component" value="Chromosome"/>
</dbReference>
<evidence type="ECO:0000313" key="1">
    <source>
        <dbReference type="EMBL" id="BCD45871.1"/>
    </source>
</evidence>
<gene>
    <name evidence="1" type="ORF">NHP190020_09100</name>
</gene>
<keyword evidence="2" id="KW-1185">Reference proteome</keyword>
<accession>A0ABM7KZL1</accession>
<reference evidence="1 2" key="1">
    <citation type="submission" date="2020-04" db="EMBL/GenBank/DDBJ databases">
        <title>Genomic analysis of gastric non-Helicobacter pylori Helicobacters isolated in Japan.</title>
        <authorList>
            <person name="Suzuki M."/>
            <person name="Rimbara E."/>
        </authorList>
    </citation>
    <scope>NUCLEOTIDE SEQUENCE [LARGE SCALE GENOMIC DNA]</scope>
    <source>
        <strain evidence="1 2">NHP19-0020</strain>
    </source>
</reference>
<dbReference type="RefSeq" id="WP_176486155.1">
    <property type="nucleotide sequence ID" value="NZ_AP023036.1"/>
</dbReference>
<organism evidence="1 2">
    <name type="scientific">Helicobacter suis</name>
    <dbReference type="NCBI Taxonomy" id="104628"/>
    <lineage>
        <taxon>Bacteria</taxon>
        <taxon>Pseudomonadati</taxon>
        <taxon>Campylobacterota</taxon>
        <taxon>Epsilonproteobacteria</taxon>
        <taxon>Campylobacterales</taxon>
        <taxon>Helicobacteraceae</taxon>
        <taxon>Helicobacter</taxon>
    </lineage>
</organism>
<sequence>MINFSNIRAIRADQSGNLLAFLTEAANSSVQAHNTLKSILNKTTANLKEQLENLQLNKGDIKAIFDDLEKGTKESYNDAIDKTIPAVLTNDIKTTLNPENKANGLSFNQFKAELKDQGLDQEAKGFLNVIEKNIYNPAGVNFRQLNSSLKLLNAYHKNTKDPNFKDYINRALEGFLRRDIKAGIDNLFEQLPKNKVDQYKELYNTALNDYATMKQTLKDVKKLGLRDAHNSTEKALDSLIKFTKGQGDKLDNLSAISKGLSNSNREVLELNMLDRLFKKSLVDAQDISVLDSFKFMNALEELKESSFKTQGAKDFIEIAKGFHRLFNQDSAIAKALKPTTGGTIGSSIATSVGGAAQFQVTKAAFGFIVRTLPYIPFAKALNDKVSGAALRYHIKAALNKSHSIEAFKQNLNKIANRAEFSNATRALIREIEQNLPKSVEGGGVLAVGE</sequence>
<proteinExistence type="predicted"/>
<name>A0ABM7KZL1_9HELI</name>
<protein>
    <submittedName>
        <fullName evidence="1">Uncharacterized protein</fullName>
    </submittedName>
</protein>
<evidence type="ECO:0000313" key="2">
    <source>
        <dbReference type="Proteomes" id="UP000509742"/>
    </source>
</evidence>
<dbReference type="EMBL" id="AP023036">
    <property type="protein sequence ID" value="BCD45871.1"/>
    <property type="molecule type" value="Genomic_DNA"/>
</dbReference>